<keyword evidence="2" id="KW-1185">Reference proteome</keyword>
<dbReference type="EMBL" id="JACHVB010000054">
    <property type="protein sequence ID" value="MBC2595859.1"/>
    <property type="molecule type" value="Genomic_DNA"/>
</dbReference>
<sequence>MKIWRVGVFYDTSKPGLTHLAFKGLPRTEIAACPSEDEACIKDVSLPDEAEILGAAPLEFSNGKGHQHYFIRNNRQAAWDLNCALEEELEPLACARDAQMVLEMIYGAYASQLTGTRVSFPLHERRHPLEILA</sequence>
<comment type="caution">
    <text evidence="1">The sequence shown here is derived from an EMBL/GenBank/DDBJ whole genome shotgun (WGS) entry which is preliminary data.</text>
</comment>
<dbReference type="Proteomes" id="UP000546464">
    <property type="component" value="Unassembled WGS sequence"/>
</dbReference>
<name>A0A842HHQ5_9BACT</name>
<evidence type="ECO:0000313" key="1">
    <source>
        <dbReference type="EMBL" id="MBC2595859.1"/>
    </source>
</evidence>
<gene>
    <name evidence="1" type="ORF">H5P28_16465</name>
</gene>
<protein>
    <recommendedName>
        <fullName evidence="3">Gfo/Idh/MocA-like oxidoreductase C-terminal domain-containing protein</fullName>
    </recommendedName>
</protein>
<evidence type="ECO:0008006" key="3">
    <source>
        <dbReference type="Google" id="ProtNLM"/>
    </source>
</evidence>
<dbReference type="RefSeq" id="WP_185676794.1">
    <property type="nucleotide sequence ID" value="NZ_JACHVB010000054.1"/>
</dbReference>
<dbReference type="AlphaFoldDB" id="A0A842HHQ5"/>
<organism evidence="1 2">
    <name type="scientific">Ruficoccus amylovorans</name>
    <dbReference type="NCBI Taxonomy" id="1804625"/>
    <lineage>
        <taxon>Bacteria</taxon>
        <taxon>Pseudomonadati</taxon>
        <taxon>Verrucomicrobiota</taxon>
        <taxon>Opitutia</taxon>
        <taxon>Puniceicoccales</taxon>
        <taxon>Cerasicoccaceae</taxon>
        <taxon>Ruficoccus</taxon>
    </lineage>
</organism>
<accession>A0A842HHQ5</accession>
<proteinExistence type="predicted"/>
<reference evidence="1 2" key="1">
    <citation type="submission" date="2020-07" db="EMBL/GenBank/DDBJ databases">
        <authorList>
            <person name="Feng X."/>
        </authorList>
    </citation>
    <scope>NUCLEOTIDE SEQUENCE [LARGE SCALE GENOMIC DNA]</scope>
    <source>
        <strain evidence="1 2">JCM31066</strain>
    </source>
</reference>
<evidence type="ECO:0000313" key="2">
    <source>
        <dbReference type="Proteomes" id="UP000546464"/>
    </source>
</evidence>